<gene>
    <name evidence="2" type="ORF">IU514_08270</name>
</gene>
<dbReference type="InterPro" id="IPR032809">
    <property type="entry name" value="Put_HupE_UreJ"/>
</dbReference>
<organism evidence="2 3">
    <name type="scientific">Lysobacter niastensis</name>
    <dbReference type="NCBI Taxonomy" id="380629"/>
    <lineage>
        <taxon>Bacteria</taxon>
        <taxon>Pseudomonadati</taxon>
        <taxon>Pseudomonadota</taxon>
        <taxon>Gammaproteobacteria</taxon>
        <taxon>Lysobacterales</taxon>
        <taxon>Lysobacteraceae</taxon>
        <taxon>Lysobacter</taxon>
    </lineage>
</organism>
<feature type="transmembrane region" description="Helical" evidence="1">
    <location>
        <begin position="185"/>
        <end position="208"/>
    </location>
</feature>
<sequence length="336" mass="36590">MKGRGGGRVLQDLLLTILLVLLVVPALAHEARPAYLQLRQTDAETYDVLWKVPGLGEDKRLALDVEFAPGTTTVDPQRMSFVSNAFVQRWRVRRAGGLDGTSVRIAGLQATLTDVLVRLERLDGTTQHIRVVPASPEFVIEAAPGRWDVARTYLGLGVEHILLGIDHLLFVLALVILVNGARRLFWTITAFTAAHSLTLAAATLGWVHVPPPPVEASIALSIVFLATEIIHARAGRPGLTYRQPWIVAFLFGLLHGLGFAGALSEVGLPINAIPVALLFFNVGVEVGQLLFISAVLAVMTGARRIRLPRNDWSWKVPVYAIGSVAAYWTIDRISGF</sequence>
<keyword evidence="3" id="KW-1185">Reference proteome</keyword>
<feature type="transmembrane region" description="Helical" evidence="1">
    <location>
        <begin position="161"/>
        <end position="178"/>
    </location>
</feature>
<protein>
    <submittedName>
        <fullName evidence="2">HupE/UreJ family protein</fullName>
    </submittedName>
</protein>
<name>A0ABS0B5H3_9GAMM</name>
<keyword evidence="1" id="KW-1133">Transmembrane helix</keyword>
<proteinExistence type="predicted"/>
<keyword evidence="1" id="KW-0472">Membrane</keyword>
<evidence type="ECO:0000313" key="3">
    <source>
        <dbReference type="Proteomes" id="UP001429984"/>
    </source>
</evidence>
<dbReference type="Pfam" id="PF13795">
    <property type="entry name" value="HupE_UreJ_2"/>
    <property type="match status" value="1"/>
</dbReference>
<dbReference type="EMBL" id="JADLZT010000004">
    <property type="protein sequence ID" value="MBF6024023.1"/>
    <property type="molecule type" value="Genomic_DNA"/>
</dbReference>
<reference evidence="2 3" key="1">
    <citation type="submission" date="2020-11" db="EMBL/GenBank/DDBJ databases">
        <title>Draft Genome Sequence and Secondary Metabolite Biosynthetic Potential of the Lysobacter niastensis Type strain DSM 18481.</title>
        <authorList>
            <person name="Turrini P."/>
            <person name="Artuso I."/>
            <person name="Tescari M."/>
            <person name="Lugli G.A."/>
            <person name="Frangipani E."/>
            <person name="Ventura M."/>
            <person name="Visca P."/>
        </authorList>
    </citation>
    <scope>NUCLEOTIDE SEQUENCE [LARGE SCALE GENOMIC DNA]</scope>
    <source>
        <strain evidence="2 3">DSM 18481</strain>
    </source>
</reference>
<feature type="transmembrane region" description="Helical" evidence="1">
    <location>
        <begin position="244"/>
        <end position="263"/>
    </location>
</feature>
<dbReference type="RefSeq" id="WP_194930627.1">
    <property type="nucleotide sequence ID" value="NZ_JADLZT010000004.1"/>
</dbReference>
<feature type="transmembrane region" description="Helical" evidence="1">
    <location>
        <begin position="275"/>
        <end position="300"/>
    </location>
</feature>
<evidence type="ECO:0000256" key="1">
    <source>
        <dbReference type="SAM" id="Phobius"/>
    </source>
</evidence>
<feature type="transmembrane region" description="Helical" evidence="1">
    <location>
        <begin position="312"/>
        <end position="330"/>
    </location>
</feature>
<accession>A0ABS0B5H3</accession>
<dbReference type="Proteomes" id="UP001429984">
    <property type="component" value="Unassembled WGS sequence"/>
</dbReference>
<evidence type="ECO:0000313" key="2">
    <source>
        <dbReference type="EMBL" id="MBF6024023.1"/>
    </source>
</evidence>
<comment type="caution">
    <text evidence="2">The sequence shown here is derived from an EMBL/GenBank/DDBJ whole genome shotgun (WGS) entry which is preliminary data.</text>
</comment>
<keyword evidence="1" id="KW-0812">Transmembrane</keyword>
<feature type="transmembrane region" description="Helical" evidence="1">
    <location>
        <begin position="214"/>
        <end position="232"/>
    </location>
</feature>